<dbReference type="EMBL" id="CM047904">
    <property type="protein sequence ID" value="KAJ0090709.1"/>
    <property type="molecule type" value="Genomic_DNA"/>
</dbReference>
<name>A0ACC1AVL2_9ROSI</name>
<gene>
    <name evidence="1" type="ORF">Patl1_14133</name>
</gene>
<comment type="caution">
    <text evidence="1">The sequence shown here is derived from an EMBL/GenBank/DDBJ whole genome shotgun (WGS) entry which is preliminary data.</text>
</comment>
<reference evidence="2" key="1">
    <citation type="journal article" date="2023" name="G3 (Bethesda)">
        <title>Genome assembly and association tests identify interacting loci associated with vigor, precocity, and sex in interspecific pistachio rootstocks.</title>
        <authorList>
            <person name="Palmer W."/>
            <person name="Jacygrad E."/>
            <person name="Sagayaradj S."/>
            <person name="Cavanaugh K."/>
            <person name="Han R."/>
            <person name="Bertier L."/>
            <person name="Beede B."/>
            <person name="Kafkas S."/>
            <person name="Golino D."/>
            <person name="Preece J."/>
            <person name="Michelmore R."/>
        </authorList>
    </citation>
    <scope>NUCLEOTIDE SEQUENCE [LARGE SCALE GENOMIC DNA]</scope>
</reference>
<evidence type="ECO:0000313" key="1">
    <source>
        <dbReference type="EMBL" id="KAJ0090709.1"/>
    </source>
</evidence>
<accession>A0ACC1AVL2</accession>
<organism evidence="1 2">
    <name type="scientific">Pistacia atlantica</name>
    <dbReference type="NCBI Taxonomy" id="434234"/>
    <lineage>
        <taxon>Eukaryota</taxon>
        <taxon>Viridiplantae</taxon>
        <taxon>Streptophyta</taxon>
        <taxon>Embryophyta</taxon>
        <taxon>Tracheophyta</taxon>
        <taxon>Spermatophyta</taxon>
        <taxon>Magnoliopsida</taxon>
        <taxon>eudicotyledons</taxon>
        <taxon>Gunneridae</taxon>
        <taxon>Pentapetalae</taxon>
        <taxon>rosids</taxon>
        <taxon>malvids</taxon>
        <taxon>Sapindales</taxon>
        <taxon>Anacardiaceae</taxon>
        <taxon>Pistacia</taxon>
    </lineage>
</organism>
<keyword evidence="2" id="KW-1185">Reference proteome</keyword>
<sequence length="551" mass="62577">MLKQTSSSLPTNSSHSHSLFAADSPQIQVIKIQTLTDFLFYFLYFNLIENYYCCRYGTIVRLTAEVVGKASLLSLESNERIALDNEIVKALICLLGNSNRRVWIAACNAVLDLSTASFARQRLLKFSALYRLLFEFLQVHKSSTMVSLYTGENGSITSLRIAFKEDAIPAVHFDATINLVNACNIEQLDKIPRRLSECFFVFLKELWLKVRYQMLCSNIIRSTKERQFCVSNITINNLAESTFRLALNAKSLTKLSGHQMVKRCIFGSSEATFENFMLNYWEVSPLLIKRIPNTLIEENDLFSSFSQSINFNESFHSFLSSTIQSLISCPPIASDELDILSFLKEGRNRLGCPLIYDQDIRVLRTEKHSRSEVHFFPGCLDICSIKTPYFIYGDDFSKCEEACKEGYTIAMRGMEFRFESVAAISDGFASLFGQPSVGANMYLTPPNSQGLARHYDDHCVFVVQIFGSKQWKVFSQPCVQLPRLYNPRAIVNVEVESSKNEYRQFSLMEGDILYIPRGFLHEACTDNGELSEPAGYSLHLTLGVEVEPPFE</sequence>
<dbReference type="Proteomes" id="UP001164250">
    <property type="component" value="Chromosome 8"/>
</dbReference>
<evidence type="ECO:0000313" key="2">
    <source>
        <dbReference type="Proteomes" id="UP001164250"/>
    </source>
</evidence>
<protein>
    <submittedName>
        <fullName evidence="1">Uncharacterized protein</fullName>
    </submittedName>
</protein>
<proteinExistence type="predicted"/>